<proteinExistence type="predicted"/>
<dbReference type="PANTHER" id="PTHR47327:SF18">
    <property type="entry name" value="PAN DOMAIN PROTEIN"/>
    <property type="match status" value="1"/>
</dbReference>
<feature type="domain" description="Apple" evidence="3">
    <location>
        <begin position="233"/>
        <end position="320"/>
    </location>
</feature>
<feature type="region of interest" description="Disordered" evidence="1">
    <location>
        <begin position="999"/>
        <end position="1148"/>
    </location>
</feature>
<feature type="domain" description="Apple" evidence="3">
    <location>
        <begin position="125"/>
        <end position="226"/>
    </location>
</feature>
<dbReference type="AlphaFoldDB" id="A0A914WCM3"/>
<feature type="compositionally biased region" description="Low complexity" evidence="1">
    <location>
        <begin position="1020"/>
        <end position="1033"/>
    </location>
</feature>
<keyword evidence="2" id="KW-0812">Transmembrane</keyword>
<dbReference type="InterPro" id="IPR052774">
    <property type="entry name" value="Celegans_DevNeuronal_Protein"/>
</dbReference>
<feature type="transmembrane region" description="Helical" evidence="2">
    <location>
        <begin position="921"/>
        <end position="946"/>
    </location>
</feature>
<dbReference type="InterPro" id="IPR003609">
    <property type="entry name" value="Pan_app"/>
</dbReference>
<protein>
    <submittedName>
        <fullName evidence="6">Uncharacterized protein</fullName>
    </submittedName>
</protein>
<feature type="compositionally biased region" description="Basic and acidic residues" evidence="1">
    <location>
        <begin position="1215"/>
        <end position="1236"/>
    </location>
</feature>
<dbReference type="Proteomes" id="UP000887566">
    <property type="component" value="Unplaced"/>
</dbReference>
<organism evidence="5 6">
    <name type="scientific">Plectus sambesii</name>
    <dbReference type="NCBI Taxonomy" id="2011161"/>
    <lineage>
        <taxon>Eukaryota</taxon>
        <taxon>Metazoa</taxon>
        <taxon>Ecdysozoa</taxon>
        <taxon>Nematoda</taxon>
        <taxon>Chromadorea</taxon>
        <taxon>Plectida</taxon>
        <taxon>Plectina</taxon>
        <taxon>Plectoidea</taxon>
        <taxon>Plectidae</taxon>
        <taxon>Plectus</taxon>
    </lineage>
</organism>
<dbReference type="Pfam" id="PF00024">
    <property type="entry name" value="PAN_1"/>
    <property type="match status" value="4"/>
</dbReference>
<name>A0A914WCM3_9BILA</name>
<evidence type="ECO:0000313" key="5">
    <source>
        <dbReference type="Proteomes" id="UP000887566"/>
    </source>
</evidence>
<dbReference type="Gene3D" id="3.50.4.10">
    <property type="entry name" value="Hepatocyte Growth Factor"/>
    <property type="match status" value="4"/>
</dbReference>
<feature type="domain" description="Apple" evidence="3">
    <location>
        <begin position="325"/>
        <end position="413"/>
    </location>
</feature>
<feature type="region of interest" description="Disordered" evidence="1">
    <location>
        <begin position="843"/>
        <end position="874"/>
    </location>
</feature>
<dbReference type="PROSITE" id="PS50948">
    <property type="entry name" value="PAN"/>
    <property type="match status" value="4"/>
</dbReference>
<keyword evidence="2" id="KW-0472">Membrane</keyword>
<feature type="compositionally biased region" description="Pro residues" evidence="1">
    <location>
        <begin position="1089"/>
        <end position="1100"/>
    </location>
</feature>
<dbReference type="WBParaSite" id="PSAMB.scaffold3547size17849.g21855.t1">
    <property type="protein sequence ID" value="PSAMB.scaffold3547size17849.g21855.t1"/>
    <property type="gene ID" value="PSAMB.scaffold3547size17849.g21855"/>
</dbReference>
<evidence type="ECO:0000259" key="4">
    <source>
        <dbReference type="PROSITE" id="PS51034"/>
    </source>
</evidence>
<dbReference type="CDD" id="cd01099">
    <property type="entry name" value="PAN_AP_HGF"/>
    <property type="match status" value="3"/>
</dbReference>
<evidence type="ECO:0000256" key="1">
    <source>
        <dbReference type="SAM" id="MobiDB-lite"/>
    </source>
</evidence>
<feature type="compositionally biased region" description="Low complexity" evidence="1">
    <location>
        <begin position="1056"/>
        <end position="1069"/>
    </location>
</feature>
<reference evidence="6" key="1">
    <citation type="submission" date="2022-11" db="UniProtKB">
        <authorList>
            <consortium name="WormBaseParasite"/>
        </authorList>
    </citation>
    <scope>IDENTIFICATION</scope>
</reference>
<accession>A0A914WCM3</accession>
<feature type="region of interest" description="Disordered" evidence="1">
    <location>
        <begin position="511"/>
        <end position="556"/>
    </location>
</feature>
<feature type="region of interest" description="Disordered" evidence="1">
    <location>
        <begin position="1210"/>
        <end position="1236"/>
    </location>
</feature>
<feature type="domain" description="ZP" evidence="4">
    <location>
        <begin position="569"/>
        <end position="829"/>
    </location>
</feature>
<dbReference type="SMART" id="SM00241">
    <property type="entry name" value="ZP"/>
    <property type="match status" value="1"/>
</dbReference>
<keyword evidence="2" id="KW-1133">Transmembrane helix</keyword>
<evidence type="ECO:0000313" key="6">
    <source>
        <dbReference type="WBParaSite" id="PSAMB.scaffold3547size17849.g21855.t1"/>
    </source>
</evidence>
<dbReference type="SMART" id="SM00473">
    <property type="entry name" value="PAN_AP"/>
    <property type="match status" value="4"/>
</dbReference>
<keyword evidence="5" id="KW-1185">Reference proteome</keyword>
<evidence type="ECO:0000256" key="2">
    <source>
        <dbReference type="SAM" id="Phobius"/>
    </source>
</evidence>
<feature type="compositionally biased region" description="Basic residues" evidence="1">
    <location>
        <begin position="1009"/>
        <end position="1018"/>
    </location>
</feature>
<feature type="domain" description="Apple" evidence="3">
    <location>
        <begin position="420"/>
        <end position="505"/>
    </location>
</feature>
<dbReference type="GO" id="GO:0009653">
    <property type="term" value="P:anatomical structure morphogenesis"/>
    <property type="evidence" value="ECO:0007669"/>
    <property type="project" value="TreeGrafter"/>
</dbReference>
<feature type="compositionally biased region" description="Polar residues" evidence="1">
    <location>
        <begin position="1130"/>
        <end position="1141"/>
    </location>
</feature>
<feature type="compositionally biased region" description="Basic and acidic residues" evidence="1">
    <location>
        <begin position="861"/>
        <end position="874"/>
    </location>
</feature>
<dbReference type="PANTHER" id="PTHR47327">
    <property type="entry name" value="FI18240P1-RELATED"/>
    <property type="match status" value="1"/>
</dbReference>
<dbReference type="PROSITE" id="PS51034">
    <property type="entry name" value="ZP_2"/>
    <property type="match status" value="1"/>
</dbReference>
<dbReference type="InterPro" id="IPR001507">
    <property type="entry name" value="ZP_dom"/>
</dbReference>
<feature type="compositionally biased region" description="Basic and acidic residues" evidence="1">
    <location>
        <begin position="1071"/>
        <end position="1086"/>
    </location>
</feature>
<sequence length="1236" mass="136401">MNRGILPILCVAYNLLAATMTLPGVFGNFSARPKHKDAILPKVPPLAEIPADLERCAPWSFAVSALSALAVQQHLLLFDSIDRPTALLPGCTWWSTSYLLHPSPTFPPTCLPRTQLNGASISLNCVLFAIDRNAQLDRLQLAARGVVTSSQPVCKQCDRQVTLSKLSLAECSEKCSAKEGVECQSFHYDSESQMCSLNKESGPPFGPTELIAAKEEETTAFYQQICIASNEICQAPYSFERVPQSVLVGYALEVQQAAGLSECLMLCLESFRRFHIECKSVMYYYETLECIMNREDRINRPDLFSNDTQGLIVDYFENNCAGAHCFSPLTTQLVKTADHALEDQREVAIAKTDLRTCSDTCVANEVDGRSFPCKAFMYDHELKQCYLAGEASLPRGRSELTKFDNVDYYEIVCLTSLRLCASGDAAFVRTPNSMLVGHAGEVQEVQSLAECLDVCLDSKTLNCKSVMYFYQKAECILNEETRTSSSEMFTMDTKGEAVDYFEKVCNDTGVTSLPDSDGGNETPAADDVSSTATELPVNNRPNVPKSFGENDVTEDDSVNEKVKGTLETECRFDGVFIHVTFSSPTSGAIFVKNKFATCRVDFSETQTTTLALPFPGAAASALDIRNKDCGGDQLSPSVWSYMVVVQKNGLGVPGLMTAKDRLFNITCDYSESGPVLADGFATVTGSAPESRLYGVHRTEIVSPNVRMLILRDNEPVSTVLLGEELQLKWEFLDDNIDLMGFFVRECVAERLGGNPPDPSPVKLITDGCPDNSIRDRLMSHPIEEIEDGFMTKLQMFRFDGSRSVKMRCVIDMCVERCNPVTCRLNGTSVKSMGRKKRQYSDYGNLVTSTKSTKQSKHKGAQSKDKAKSTKPGSKIDTETISGTFTIVDHLDDVLYQGSYHSPPPSEQHVDKTGRVCMLRPLFVGLFVLLGILSLVEGCVVFIYFYAKYHNKYSAARRRCPSGGESSGSSTYASGFYGSLHRLIDDKIAGIANRFRRHSLSRTREDPAHLAKRRGRLRPHSTTTAYDSYTSSASEQPSRRRMRSAATPKRSGVAVFTTTSDESSTCSSRRPMTRDRDRDDMIIRADMHSPPLPPPPSPPPTSSRREQQIKKPPPRPPKRSVVPNKSGDRSLPSTDDSASSGRSEAATYGSLPLGADCLSLKPGGSVSFEGANDSDWSDEVLPTAQQRSSGTRSMIKQQYSTQESLTAMKGYTGGKHYRDSNHMHTMADEVHQRIRRH</sequence>
<evidence type="ECO:0000259" key="3">
    <source>
        <dbReference type="PROSITE" id="PS50948"/>
    </source>
</evidence>
<dbReference type="SUPFAM" id="SSF57414">
    <property type="entry name" value="Hairpin loop containing domain-like"/>
    <property type="match status" value="4"/>
</dbReference>